<sequence>MTSNANTSPQRIFIFDNPRCRSHLFFRLLSTHPQLKSHYHPYVLPGCLGPEKIHYDIYKSNPARAELVKELWEPMCSEDYTFASAERHLLDAVAAIEKEGKTPLSSEHCCYILKSQILVNHTNSRELEESWATDPNPTHLPDELWKSVIPIIVIRHPALSVPSLWRSTSGVPALANMDPMENHNYWFATLTWSRVLFEALRNQGRMPIVVDGEDVCTRTNEVIRGVCSGLGIDPAGVTDTWGPWGQSPLDHPLFVEMTRTIWESDGVKKHEAKGPVDMDEAVRSIEKEFGAEVAARMRMLIDGEMDNYRFLEQFKV</sequence>
<dbReference type="PANTHER" id="PTHR48419:SF1">
    <property type="entry name" value="SULFOTRANSFERASE DOMAIN-CONTAINING PROTEIN"/>
    <property type="match status" value="1"/>
</dbReference>
<dbReference type="RefSeq" id="XP_046119756.1">
    <property type="nucleotide sequence ID" value="XM_046264898.1"/>
</dbReference>
<protein>
    <submittedName>
        <fullName evidence="1">Uncharacterized protein</fullName>
    </submittedName>
</protein>
<dbReference type="PANTHER" id="PTHR48419">
    <property type="entry name" value="SULFOTRANSFERASE DOMAIN-CONTAINING PROTEIN"/>
    <property type="match status" value="1"/>
</dbReference>
<dbReference type="EMBL" id="MU251250">
    <property type="protein sequence ID" value="KAG9255832.1"/>
    <property type="molecule type" value="Genomic_DNA"/>
</dbReference>
<dbReference type="AlphaFoldDB" id="A0A9P7ZQ77"/>
<dbReference type="Gene3D" id="3.40.50.300">
    <property type="entry name" value="P-loop containing nucleotide triphosphate hydrolases"/>
    <property type="match status" value="1"/>
</dbReference>
<accession>A0A9P7ZQ77</accession>
<name>A0A9P7ZQ77_9HYPO</name>
<dbReference type="InterPro" id="IPR053226">
    <property type="entry name" value="Pyrrolopyrazine_biosynth_F"/>
</dbReference>
<dbReference type="Proteomes" id="UP000887229">
    <property type="component" value="Unassembled WGS sequence"/>
</dbReference>
<proteinExistence type="predicted"/>
<dbReference type="GeneID" id="70295801"/>
<dbReference type="OrthoDB" id="3650366at2759"/>
<organism evidence="1 2">
    <name type="scientific">Emericellopsis atlantica</name>
    <dbReference type="NCBI Taxonomy" id="2614577"/>
    <lineage>
        <taxon>Eukaryota</taxon>
        <taxon>Fungi</taxon>
        <taxon>Dikarya</taxon>
        <taxon>Ascomycota</taxon>
        <taxon>Pezizomycotina</taxon>
        <taxon>Sordariomycetes</taxon>
        <taxon>Hypocreomycetidae</taxon>
        <taxon>Hypocreales</taxon>
        <taxon>Bionectriaceae</taxon>
        <taxon>Emericellopsis</taxon>
    </lineage>
</organism>
<dbReference type="InterPro" id="IPR027417">
    <property type="entry name" value="P-loop_NTPase"/>
</dbReference>
<evidence type="ECO:0000313" key="2">
    <source>
        <dbReference type="Proteomes" id="UP000887229"/>
    </source>
</evidence>
<keyword evidence="2" id="KW-1185">Reference proteome</keyword>
<evidence type="ECO:0000313" key="1">
    <source>
        <dbReference type="EMBL" id="KAG9255832.1"/>
    </source>
</evidence>
<dbReference type="SUPFAM" id="SSF52540">
    <property type="entry name" value="P-loop containing nucleoside triphosphate hydrolases"/>
    <property type="match status" value="1"/>
</dbReference>
<reference evidence="1" key="1">
    <citation type="journal article" date="2021" name="IMA Fungus">
        <title>Genomic characterization of three marine fungi, including Emericellopsis atlantica sp. nov. with signatures of a generalist lifestyle and marine biomass degradation.</title>
        <authorList>
            <person name="Hagestad O.C."/>
            <person name="Hou L."/>
            <person name="Andersen J.H."/>
            <person name="Hansen E.H."/>
            <person name="Altermark B."/>
            <person name="Li C."/>
            <person name="Kuhnert E."/>
            <person name="Cox R.J."/>
            <person name="Crous P.W."/>
            <person name="Spatafora J.W."/>
            <person name="Lail K."/>
            <person name="Amirebrahimi M."/>
            <person name="Lipzen A."/>
            <person name="Pangilinan J."/>
            <person name="Andreopoulos W."/>
            <person name="Hayes R.D."/>
            <person name="Ng V."/>
            <person name="Grigoriev I.V."/>
            <person name="Jackson S.A."/>
            <person name="Sutton T.D.S."/>
            <person name="Dobson A.D.W."/>
            <person name="Rama T."/>
        </authorList>
    </citation>
    <scope>NUCLEOTIDE SEQUENCE</scope>
    <source>
        <strain evidence="1">TS7</strain>
    </source>
</reference>
<comment type="caution">
    <text evidence="1">The sequence shown here is derived from an EMBL/GenBank/DDBJ whole genome shotgun (WGS) entry which is preliminary data.</text>
</comment>
<gene>
    <name evidence="1" type="ORF">F5Z01DRAFT_673122</name>
</gene>